<dbReference type="InterPro" id="IPR003425">
    <property type="entry name" value="CCB3/YggT"/>
</dbReference>
<keyword evidence="1" id="KW-0812">Transmembrane</keyword>
<dbReference type="RefSeq" id="WP_184652011.1">
    <property type="nucleotide sequence ID" value="NZ_JACHFR010000002.1"/>
</dbReference>
<accession>A0A840SGM2</accession>
<feature type="transmembrane region" description="Helical" evidence="1">
    <location>
        <begin position="53"/>
        <end position="79"/>
    </location>
</feature>
<evidence type="ECO:0000313" key="2">
    <source>
        <dbReference type="EMBL" id="MBB5218562.1"/>
    </source>
</evidence>
<proteinExistence type="predicted"/>
<name>A0A840SGM2_9SPIR</name>
<organism evidence="2 3">
    <name type="scientific">Treponema rectale</name>
    <dbReference type="NCBI Taxonomy" id="744512"/>
    <lineage>
        <taxon>Bacteria</taxon>
        <taxon>Pseudomonadati</taxon>
        <taxon>Spirochaetota</taxon>
        <taxon>Spirochaetia</taxon>
        <taxon>Spirochaetales</taxon>
        <taxon>Treponemataceae</taxon>
        <taxon>Treponema</taxon>
    </lineage>
</organism>
<sequence>MSIFRFLAALVNLYTILCFAYIILTWIPGIGYNGAVRFLSRVCSPYLNFFKKFRFLIIAGFDFTPALGLCLLGAASSVLNSMSQFRAFRPGLLLALLISSIWAVLSSILIFLIIMLIVRLVIVFLKGESARSDSPILTQLDYQISKIIYMFSKPFSFGRTLRYRTALITAIIVLVLMNITGGIIITLLTGILSTF</sequence>
<dbReference type="Pfam" id="PF02325">
    <property type="entry name" value="CCB3_YggT"/>
    <property type="match status" value="1"/>
</dbReference>
<feature type="transmembrane region" description="Helical" evidence="1">
    <location>
        <begin position="6"/>
        <end position="32"/>
    </location>
</feature>
<reference evidence="2 3" key="1">
    <citation type="submission" date="2020-08" db="EMBL/GenBank/DDBJ databases">
        <title>Genomic Encyclopedia of Type Strains, Phase IV (KMG-IV): sequencing the most valuable type-strain genomes for metagenomic binning, comparative biology and taxonomic classification.</title>
        <authorList>
            <person name="Goeker M."/>
        </authorList>
    </citation>
    <scope>NUCLEOTIDE SEQUENCE [LARGE SCALE GENOMIC DNA]</scope>
    <source>
        <strain evidence="2 3">DSM 103679</strain>
    </source>
</reference>
<evidence type="ECO:0000256" key="1">
    <source>
        <dbReference type="SAM" id="Phobius"/>
    </source>
</evidence>
<dbReference type="GO" id="GO:0016020">
    <property type="term" value="C:membrane"/>
    <property type="evidence" value="ECO:0007669"/>
    <property type="project" value="InterPro"/>
</dbReference>
<protein>
    <submittedName>
        <fullName evidence="2">YggT family protein</fullName>
    </submittedName>
</protein>
<feature type="transmembrane region" description="Helical" evidence="1">
    <location>
        <begin position="91"/>
        <end position="122"/>
    </location>
</feature>
<dbReference type="Proteomes" id="UP000578697">
    <property type="component" value="Unassembled WGS sequence"/>
</dbReference>
<feature type="transmembrane region" description="Helical" evidence="1">
    <location>
        <begin position="166"/>
        <end position="192"/>
    </location>
</feature>
<keyword evidence="1" id="KW-1133">Transmembrane helix</keyword>
<keyword evidence="3" id="KW-1185">Reference proteome</keyword>
<dbReference type="EMBL" id="JACHFR010000002">
    <property type="protein sequence ID" value="MBB5218562.1"/>
    <property type="molecule type" value="Genomic_DNA"/>
</dbReference>
<evidence type="ECO:0000313" key="3">
    <source>
        <dbReference type="Proteomes" id="UP000578697"/>
    </source>
</evidence>
<keyword evidence="1" id="KW-0472">Membrane</keyword>
<gene>
    <name evidence="2" type="ORF">HNP77_000931</name>
</gene>
<comment type="caution">
    <text evidence="2">The sequence shown here is derived from an EMBL/GenBank/DDBJ whole genome shotgun (WGS) entry which is preliminary data.</text>
</comment>
<dbReference type="AlphaFoldDB" id="A0A840SGM2"/>